<name>A0A832Z8J4_9EURY</name>
<dbReference type="PROSITE" id="PS50987">
    <property type="entry name" value="HTH_ARSR_2"/>
    <property type="match status" value="1"/>
</dbReference>
<dbReference type="Pfam" id="PF02830">
    <property type="entry name" value="V4R"/>
    <property type="match status" value="1"/>
</dbReference>
<dbReference type="InterPro" id="IPR036390">
    <property type="entry name" value="WH_DNA-bd_sf"/>
</dbReference>
<protein>
    <submittedName>
        <fullName evidence="2">ArsR family transcriptional regulator</fullName>
    </submittedName>
</protein>
<evidence type="ECO:0000259" key="1">
    <source>
        <dbReference type="PROSITE" id="PS50987"/>
    </source>
</evidence>
<dbReference type="EMBL" id="DQUG01000057">
    <property type="protein sequence ID" value="HIP74808.1"/>
    <property type="molecule type" value="Genomic_DNA"/>
</dbReference>
<dbReference type="Gene3D" id="3.30.1380.20">
    <property type="entry name" value="Trafficking protein particle complex subunit 3"/>
    <property type="match status" value="1"/>
</dbReference>
<dbReference type="InterPro" id="IPR004096">
    <property type="entry name" value="V4R"/>
</dbReference>
<dbReference type="Gene3D" id="1.10.10.10">
    <property type="entry name" value="Winged helix-like DNA-binding domain superfamily/Winged helix DNA-binding domain"/>
    <property type="match status" value="1"/>
</dbReference>
<dbReference type="Proteomes" id="UP000649326">
    <property type="component" value="Unassembled WGS sequence"/>
</dbReference>
<dbReference type="SUPFAM" id="SSF111126">
    <property type="entry name" value="Ligand-binding domain in the NO signalling and Golgi transport"/>
    <property type="match status" value="1"/>
</dbReference>
<dbReference type="PANTHER" id="PTHR35090">
    <property type="entry name" value="DNA-DIRECTED RNA POLYMERASE SUBUNIT I"/>
    <property type="match status" value="1"/>
</dbReference>
<dbReference type="GO" id="GO:0003700">
    <property type="term" value="F:DNA-binding transcription factor activity"/>
    <property type="evidence" value="ECO:0007669"/>
    <property type="project" value="InterPro"/>
</dbReference>
<dbReference type="Pfam" id="PF01022">
    <property type="entry name" value="HTH_5"/>
    <property type="match status" value="1"/>
</dbReference>
<accession>A0A832Z8J4</accession>
<dbReference type="SUPFAM" id="SSF46785">
    <property type="entry name" value="Winged helix' DNA-binding domain"/>
    <property type="match status" value="1"/>
</dbReference>
<organism evidence="2 3">
    <name type="scientific">Thermococcus paralvinellae</name>
    <dbReference type="NCBI Taxonomy" id="582419"/>
    <lineage>
        <taxon>Archaea</taxon>
        <taxon>Methanobacteriati</taxon>
        <taxon>Methanobacteriota</taxon>
        <taxon>Thermococci</taxon>
        <taxon>Thermococcales</taxon>
        <taxon>Thermococcaceae</taxon>
        <taxon>Thermococcus</taxon>
    </lineage>
</organism>
<dbReference type="SMART" id="SM00418">
    <property type="entry name" value="HTH_ARSR"/>
    <property type="match status" value="1"/>
</dbReference>
<dbReference type="CDD" id="cd00090">
    <property type="entry name" value="HTH_ARSR"/>
    <property type="match status" value="1"/>
</dbReference>
<reference evidence="2" key="1">
    <citation type="journal article" date="2020" name="ISME J.">
        <title>Gammaproteobacteria mediating utilization of methyl-, sulfur- and petroleum organic compounds in deep ocean hydrothermal plumes.</title>
        <authorList>
            <person name="Zhou Z."/>
            <person name="Liu Y."/>
            <person name="Pan J."/>
            <person name="Cron B.R."/>
            <person name="Toner B.M."/>
            <person name="Anantharaman K."/>
            <person name="Breier J.A."/>
            <person name="Dick G.J."/>
            <person name="Li M."/>
        </authorList>
    </citation>
    <scope>NUCLEOTIDE SEQUENCE</scope>
    <source>
        <strain evidence="2">SZUA-1451</strain>
    </source>
</reference>
<comment type="caution">
    <text evidence="2">The sequence shown here is derived from an EMBL/GenBank/DDBJ whole genome shotgun (WGS) entry which is preliminary data.</text>
</comment>
<dbReference type="PANTHER" id="PTHR35090:SF2">
    <property type="entry name" value="ARSR FAMILY TRANSCRIPTIONAL REGULATOR"/>
    <property type="match status" value="1"/>
</dbReference>
<gene>
    <name evidence="2" type="ORF">EYH13_01365</name>
</gene>
<dbReference type="InterPro" id="IPR011991">
    <property type="entry name" value="ArsR-like_HTH"/>
</dbReference>
<dbReference type="InterPro" id="IPR024096">
    <property type="entry name" value="NO_sig/Golgi_transp_ligand-bd"/>
</dbReference>
<evidence type="ECO:0000313" key="2">
    <source>
        <dbReference type="EMBL" id="HIP74808.1"/>
    </source>
</evidence>
<evidence type="ECO:0000313" key="3">
    <source>
        <dbReference type="Proteomes" id="UP000649326"/>
    </source>
</evidence>
<sequence length="210" mass="24046">MSVESSRLRILQLLSENEMTVTELAKALNLSKSTVSYHIGSLLREGLVKVSREERVKNFVRIYYTLASPSETVVLSLKKSLEGRDRGELFRNMVRLLGLSLLNTSPYVLKRLGYEVGYAMGERNMTLDDLGDIWESLRLGEVSSSKDTFVVENCYFCRDLPNVGRSYCKFDEGLIAGFLEKSTGKKYRAEEVKCWGMGYDFCEFRIRKLK</sequence>
<feature type="domain" description="HTH arsR-type" evidence="1">
    <location>
        <begin position="1"/>
        <end position="81"/>
    </location>
</feature>
<dbReference type="InterPro" id="IPR001845">
    <property type="entry name" value="HTH_ArsR_DNA-bd_dom"/>
</dbReference>
<dbReference type="InterPro" id="IPR036388">
    <property type="entry name" value="WH-like_DNA-bd_sf"/>
</dbReference>
<dbReference type="SMART" id="SM00989">
    <property type="entry name" value="V4R"/>
    <property type="match status" value="1"/>
</dbReference>
<proteinExistence type="predicted"/>
<dbReference type="AlphaFoldDB" id="A0A832Z8J4"/>